<name>A0A5F1ZWC5_9LEPT</name>
<evidence type="ECO:0000313" key="3">
    <source>
        <dbReference type="Proteomes" id="UP000297273"/>
    </source>
</evidence>
<proteinExistence type="predicted"/>
<dbReference type="Proteomes" id="UP000297946">
    <property type="component" value="Unassembled WGS sequence"/>
</dbReference>
<evidence type="ECO:0000313" key="4">
    <source>
        <dbReference type="Proteomes" id="UP000297946"/>
    </source>
</evidence>
<dbReference type="EMBL" id="RQGC01000001">
    <property type="protein sequence ID" value="TGL43165.1"/>
    <property type="molecule type" value="Genomic_DNA"/>
</dbReference>
<gene>
    <name evidence="1" type="ORF">EHO57_16660</name>
    <name evidence="2" type="ORF">EHQ53_00515</name>
</gene>
<dbReference type="RefSeq" id="WP_135641958.1">
    <property type="nucleotide sequence ID" value="NZ_RQER01000011.1"/>
</dbReference>
<dbReference type="Proteomes" id="UP000297273">
    <property type="component" value="Unassembled WGS sequence"/>
</dbReference>
<dbReference type="EMBL" id="RQER01000011">
    <property type="protein sequence ID" value="TGJ98251.1"/>
    <property type="molecule type" value="Genomic_DNA"/>
</dbReference>
<dbReference type="AlphaFoldDB" id="A0A5F1ZWC5"/>
<accession>A0A5F1ZWC5</accession>
<reference evidence="1 4" key="2">
    <citation type="journal article" date="2019" name="PLoS Negl. Trop. Dis.">
        <title>Revisiting the worldwide diversity of Leptospira species in the environment.</title>
        <authorList>
            <person name="Vincent A.T."/>
            <person name="Schiettekatte O."/>
            <person name="Bourhy P."/>
            <person name="Veyrier F.J."/>
            <person name="Picardeau M."/>
        </authorList>
    </citation>
    <scope>NUCLEOTIDE SEQUENCE [LARGE SCALE GENOMIC DNA]</scope>
    <source>
        <strain evidence="2">201702690</strain>
        <strain evidence="1 4">SSW18</strain>
    </source>
</reference>
<sequence>MHLKTKCSSERILSTRPFFVALFILWGSSPLLSHHAGEGQNITSSTRFIDPFAGKKKPSDYVTITEDFQKGTIDNSNLYTTTAFAELNFAEGKFAMNFSVPWTYYEQKDRPDAGRYGKAYLGAKWNPLIDTGWPFFFLLEGRLGFPSGADTDRFAGGDYYSGIANLTLGTTWKQWLFLVRASGIFPLSKDHAALDPQSGLPYWAQSPPGTQTETNPNTQKVTQWFAYITYFVNKDFSLLAGYLYRTPYVNVIGGGSLLEETPNGKKAFPKSFQEASLGFNLGITKGVYGTLVGRLPLMRDPEIRLYDYAITASVSFELPDFRTSSVPEEEKKDP</sequence>
<dbReference type="NCBIfam" id="NF047618">
    <property type="entry name" value="LIC11086_fam"/>
    <property type="match status" value="1"/>
</dbReference>
<evidence type="ECO:0000313" key="1">
    <source>
        <dbReference type="EMBL" id="TGJ98251.1"/>
    </source>
</evidence>
<dbReference type="OrthoDB" id="343235at2"/>
<keyword evidence="3" id="KW-1185">Reference proteome</keyword>
<organism evidence="1 4">
    <name type="scientific">Leptospira langatensis</name>
    <dbReference type="NCBI Taxonomy" id="2484983"/>
    <lineage>
        <taxon>Bacteria</taxon>
        <taxon>Pseudomonadati</taxon>
        <taxon>Spirochaetota</taxon>
        <taxon>Spirochaetia</taxon>
        <taxon>Leptospirales</taxon>
        <taxon>Leptospiraceae</taxon>
        <taxon>Leptospira</taxon>
    </lineage>
</organism>
<comment type="caution">
    <text evidence="1">The sequence shown here is derived from an EMBL/GenBank/DDBJ whole genome shotgun (WGS) entry which is preliminary data.</text>
</comment>
<protein>
    <submittedName>
        <fullName evidence="1">Uncharacterized protein</fullName>
    </submittedName>
</protein>
<reference evidence="2" key="1">
    <citation type="submission" date="2018-10" db="EMBL/GenBank/DDBJ databases">
        <authorList>
            <person name="Vincent A.T."/>
            <person name="Schiettekatte O."/>
            <person name="Bourhy P."/>
            <person name="Veyrier F.J."/>
            <person name="Picardeau M."/>
        </authorList>
    </citation>
    <scope>NUCLEOTIDE SEQUENCE</scope>
    <source>
        <strain evidence="2">201702690</strain>
    </source>
</reference>
<evidence type="ECO:0000313" key="2">
    <source>
        <dbReference type="EMBL" id="TGL43165.1"/>
    </source>
</evidence>